<dbReference type="AlphaFoldDB" id="A0AA38I172"/>
<comment type="caution">
    <text evidence="1">The sequence shown here is derived from an EMBL/GenBank/DDBJ whole genome shotgun (WGS) entry which is preliminary data.</text>
</comment>
<dbReference type="Proteomes" id="UP001168821">
    <property type="component" value="Unassembled WGS sequence"/>
</dbReference>
<sequence>MTAFNTAMILYDSVEFLRQIRNVVCGKPLFKDQAARRKLTSPRDWFCLTTSAGDEQAENLLSGGGHLQRSLMSFRYWEAFPFAEFGSRLVSQAREMGSCPLAPNA</sequence>
<name>A0AA38I172_9CUCU</name>
<dbReference type="EMBL" id="JALNTZ010000006">
    <property type="protein sequence ID" value="KAJ3648553.1"/>
    <property type="molecule type" value="Genomic_DNA"/>
</dbReference>
<protein>
    <submittedName>
        <fullName evidence="1">Uncharacterized protein</fullName>
    </submittedName>
</protein>
<evidence type="ECO:0000313" key="1">
    <source>
        <dbReference type="EMBL" id="KAJ3648553.1"/>
    </source>
</evidence>
<gene>
    <name evidence="1" type="ORF">Zmor_020348</name>
</gene>
<accession>A0AA38I172</accession>
<proteinExistence type="predicted"/>
<keyword evidence="2" id="KW-1185">Reference proteome</keyword>
<evidence type="ECO:0000313" key="2">
    <source>
        <dbReference type="Proteomes" id="UP001168821"/>
    </source>
</evidence>
<reference evidence="1" key="1">
    <citation type="journal article" date="2023" name="G3 (Bethesda)">
        <title>Whole genome assemblies of Zophobas morio and Tenebrio molitor.</title>
        <authorList>
            <person name="Kaur S."/>
            <person name="Stinson S.A."/>
            <person name="diCenzo G.C."/>
        </authorList>
    </citation>
    <scope>NUCLEOTIDE SEQUENCE</scope>
    <source>
        <strain evidence="1">QUZm001</strain>
    </source>
</reference>
<organism evidence="1 2">
    <name type="scientific">Zophobas morio</name>
    <dbReference type="NCBI Taxonomy" id="2755281"/>
    <lineage>
        <taxon>Eukaryota</taxon>
        <taxon>Metazoa</taxon>
        <taxon>Ecdysozoa</taxon>
        <taxon>Arthropoda</taxon>
        <taxon>Hexapoda</taxon>
        <taxon>Insecta</taxon>
        <taxon>Pterygota</taxon>
        <taxon>Neoptera</taxon>
        <taxon>Endopterygota</taxon>
        <taxon>Coleoptera</taxon>
        <taxon>Polyphaga</taxon>
        <taxon>Cucujiformia</taxon>
        <taxon>Tenebrionidae</taxon>
        <taxon>Zophobas</taxon>
    </lineage>
</organism>